<feature type="region of interest" description="Disordered" evidence="3">
    <location>
        <begin position="124"/>
        <end position="186"/>
    </location>
</feature>
<name>A0A2G5CMI2_AQUCA</name>
<keyword evidence="1" id="KW-0863">Zinc-finger</keyword>
<evidence type="ECO:0000313" key="4">
    <source>
        <dbReference type="EMBL" id="PIA32448.1"/>
    </source>
</evidence>
<dbReference type="Proteomes" id="UP000230069">
    <property type="component" value="Unassembled WGS sequence"/>
</dbReference>
<feature type="compositionally biased region" description="Polar residues" evidence="3">
    <location>
        <begin position="143"/>
        <end position="158"/>
    </location>
</feature>
<sequence length="186" mass="20756">MGFRSNIDSSVAFDDMSGMSGVSRAYPGRGRRRRAGIPHSNICTICSTYIYIFRNRCLVCGRVYCRDCVGAGMGEMPEGRKCVECLGRKFSQRYIHRAGNLGCFGAGCCARYPSHVKIQELKWQEKGPRRSRDTEGYDRSGMVSRSRSPVTPRTPTRAQVSSSSPNSFVMSSQFSPYSATHPHIPY</sequence>
<evidence type="ECO:0000313" key="5">
    <source>
        <dbReference type="Proteomes" id="UP000230069"/>
    </source>
</evidence>
<feature type="compositionally biased region" description="Low complexity" evidence="3">
    <location>
        <begin position="159"/>
        <end position="175"/>
    </location>
</feature>
<dbReference type="GO" id="GO:0008270">
    <property type="term" value="F:zinc ion binding"/>
    <property type="evidence" value="ECO:0007669"/>
    <property type="project" value="UniProtKB-KW"/>
</dbReference>
<evidence type="ECO:0000256" key="3">
    <source>
        <dbReference type="SAM" id="MobiDB-lite"/>
    </source>
</evidence>
<dbReference type="AlphaFoldDB" id="A0A2G5CMI2"/>
<dbReference type="PANTHER" id="PTHR36486:SF2">
    <property type="entry name" value="OS01G0977800 PROTEIN"/>
    <property type="match status" value="1"/>
</dbReference>
<accession>A0A2G5CMI2</accession>
<dbReference type="SUPFAM" id="SSF57903">
    <property type="entry name" value="FYVE/PHD zinc finger"/>
    <property type="match status" value="1"/>
</dbReference>
<proteinExistence type="predicted"/>
<keyword evidence="5" id="KW-1185">Reference proteome</keyword>
<keyword evidence="2" id="KW-0862">Zinc</keyword>
<protein>
    <recommendedName>
        <fullName evidence="6">FYVE-type domain-containing protein</fullName>
    </recommendedName>
</protein>
<evidence type="ECO:0008006" key="6">
    <source>
        <dbReference type="Google" id="ProtNLM"/>
    </source>
</evidence>
<organism evidence="4 5">
    <name type="scientific">Aquilegia coerulea</name>
    <name type="common">Rocky mountain columbine</name>
    <dbReference type="NCBI Taxonomy" id="218851"/>
    <lineage>
        <taxon>Eukaryota</taxon>
        <taxon>Viridiplantae</taxon>
        <taxon>Streptophyta</taxon>
        <taxon>Embryophyta</taxon>
        <taxon>Tracheophyta</taxon>
        <taxon>Spermatophyta</taxon>
        <taxon>Magnoliopsida</taxon>
        <taxon>Ranunculales</taxon>
        <taxon>Ranunculaceae</taxon>
        <taxon>Thalictroideae</taxon>
        <taxon>Aquilegia</taxon>
    </lineage>
</organism>
<dbReference type="InterPro" id="IPR053057">
    <property type="entry name" value="XLG_GTP-binding"/>
</dbReference>
<reference evidence="4 5" key="1">
    <citation type="submission" date="2017-09" db="EMBL/GenBank/DDBJ databases">
        <title>WGS assembly of Aquilegia coerulea Goldsmith.</title>
        <authorList>
            <person name="Hodges S."/>
            <person name="Kramer E."/>
            <person name="Nordborg M."/>
            <person name="Tomkins J."/>
            <person name="Borevitz J."/>
            <person name="Derieg N."/>
            <person name="Yan J."/>
            <person name="Mihaltcheva S."/>
            <person name="Hayes R.D."/>
            <person name="Rokhsar D."/>
        </authorList>
    </citation>
    <scope>NUCLEOTIDE SEQUENCE [LARGE SCALE GENOMIC DNA]</scope>
    <source>
        <strain evidence="5">cv. Goldsmith</strain>
    </source>
</reference>
<evidence type="ECO:0000256" key="2">
    <source>
        <dbReference type="ARBA" id="ARBA00022833"/>
    </source>
</evidence>
<gene>
    <name evidence="4" type="ORF">AQUCO_04500210v1</name>
</gene>
<keyword evidence="1" id="KW-0479">Metal-binding</keyword>
<dbReference type="STRING" id="218851.A0A2G5CMI2"/>
<dbReference type="PANTHER" id="PTHR36486">
    <property type="entry name" value="OS01G0977800 PROTEIN"/>
    <property type="match status" value="1"/>
</dbReference>
<feature type="compositionally biased region" description="Basic and acidic residues" evidence="3">
    <location>
        <begin position="124"/>
        <end position="138"/>
    </location>
</feature>
<dbReference type="InParanoid" id="A0A2G5CMI2"/>
<dbReference type="OrthoDB" id="1746176at2759"/>
<evidence type="ECO:0000256" key="1">
    <source>
        <dbReference type="ARBA" id="ARBA00022771"/>
    </source>
</evidence>
<dbReference type="InterPro" id="IPR011011">
    <property type="entry name" value="Znf_FYVE_PHD"/>
</dbReference>
<dbReference type="EMBL" id="KZ305062">
    <property type="protein sequence ID" value="PIA32448.1"/>
    <property type="molecule type" value="Genomic_DNA"/>
</dbReference>